<feature type="transmembrane region" description="Helical" evidence="14">
    <location>
        <begin position="46"/>
        <end position="63"/>
    </location>
</feature>
<keyword evidence="9 13" id="KW-0418">Kinase</keyword>
<dbReference type="STRING" id="61595.SAMN05421644_14210"/>
<dbReference type="InterPro" id="IPR027417">
    <property type="entry name" value="P-loop_NTPase"/>
</dbReference>
<reference evidence="16" key="1">
    <citation type="submission" date="2016-10" db="EMBL/GenBank/DDBJ databases">
        <authorList>
            <person name="Varghese N."/>
            <person name="Submissions S."/>
        </authorList>
    </citation>
    <scope>NUCLEOTIDE SEQUENCE [LARGE SCALE GENOMIC DNA]</scope>
    <source>
        <strain evidence="16">DSM 173</strain>
    </source>
</reference>
<dbReference type="PANTHER" id="PTHR42724">
    <property type="entry name" value="TETRAACYLDISACCHARIDE 4'-KINASE"/>
    <property type="match status" value="1"/>
</dbReference>
<dbReference type="Proteomes" id="UP000198672">
    <property type="component" value="Unassembled WGS sequence"/>
</dbReference>
<evidence type="ECO:0000256" key="13">
    <source>
        <dbReference type="HAMAP-Rule" id="MF_00409"/>
    </source>
</evidence>
<evidence type="ECO:0000256" key="8">
    <source>
        <dbReference type="ARBA" id="ARBA00022741"/>
    </source>
</evidence>
<evidence type="ECO:0000256" key="11">
    <source>
        <dbReference type="ARBA" id="ARBA00023098"/>
    </source>
</evidence>
<dbReference type="Pfam" id="PF02606">
    <property type="entry name" value="LpxK"/>
    <property type="match status" value="1"/>
</dbReference>
<evidence type="ECO:0000256" key="7">
    <source>
        <dbReference type="ARBA" id="ARBA00022679"/>
    </source>
</evidence>
<gene>
    <name evidence="13" type="primary">lpxK</name>
    <name evidence="15" type="ORF">SAMN05421644_14210</name>
</gene>
<keyword evidence="6 13" id="KW-0441">Lipid A biosynthesis</keyword>
<evidence type="ECO:0000256" key="14">
    <source>
        <dbReference type="SAM" id="Phobius"/>
    </source>
</evidence>
<evidence type="ECO:0000313" key="16">
    <source>
        <dbReference type="Proteomes" id="UP000198672"/>
    </source>
</evidence>
<evidence type="ECO:0000256" key="2">
    <source>
        <dbReference type="ARBA" id="ARBA00004870"/>
    </source>
</evidence>
<comment type="function">
    <text evidence="1 13">Transfers the gamma-phosphate of ATP to the 4'-position of a tetraacyldisaccharide 1-phosphate intermediate (termed DS-1-P) to form tetraacyldisaccharide 1,4'-bis-phosphate (lipid IVA).</text>
</comment>
<keyword evidence="10 13" id="KW-0067">ATP-binding</keyword>
<dbReference type="GO" id="GO:0009029">
    <property type="term" value="F:lipid-A 4'-kinase activity"/>
    <property type="evidence" value="ECO:0007669"/>
    <property type="project" value="UniProtKB-UniRule"/>
</dbReference>
<dbReference type="InterPro" id="IPR003758">
    <property type="entry name" value="LpxK"/>
</dbReference>
<name>A0A1H3ICM1_ALLWA</name>
<keyword evidence="14" id="KW-1133">Transmembrane helix</keyword>
<protein>
    <recommendedName>
        <fullName evidence="4 13">Tetraacyldisaccharide 4'-kinase</fullName>
        <ecNumber evidence="3 13">2.7.1.130</ecNumber>
    </recommendedName>
    <alternativeName>
        <fullName evidence="12 13">Lipid A 4'-kinase</fullName>
    </alternativeName>
</protein>
<evidence type="ECO:0000256" key="1">
    <source>
        <dbReference type="ARBA" id="ARBA00002274"/>
    </source>
</evidence>
<keyword evidence="5 13" id="KW-0444">Lipid biosynthesis</keyword>
<evidence type="ECO:0000256" key="4">
    <source>
        <dbReference type="ARBA" id="ARBA00016436"/>
    </source>
</evidence>
<evidence type="ECO:0000256" key="10">
    <source>
        <dbReference type="ARBA" id="ARBA00022840"/>
    </source>
</evidence>
<organism evidence="15 16">
    <name type="scientific">Allochromatium warmingii</name>
    <name type="common">Chromatium warmingii</name>
    <dbReference type="NCBI Taxonomy" id="61595"/>
    <lineage>
        <taxon>Bacteria</taxon>
        <taxon>Pseudomonadati</taxon>
        <taxon>Pseudomonadota</taxon>
        <taxon>Gammaproteobacteria</taxon>
        <taxon>Chromatiales</taxon>
        <taxon>Chromatiaceae</taxon>
        <taxon>Allochromatium</taxon>
    </lineage>
</organism>
<dbReference type="UniPathway" id="UPA00359">
    <property type="reaction ID" value="UER00482"/>
</dbReference>
<evidence type="ECO:0000256" key="3">
    <source>
        <dbReference type="ARBA" id="ARBA00012071"/>
    </source>
</evidence>
<evidence type="ECO:0000256" key="5">
    <source>
        <dbReference type="ARBA" id="ARBA00022516"/>
    </source>
</evidence>
<dbReference type="HAMAP" id="MF_00409">
    <property type="entry name" value="LpxK"/>
    <property type="match status" value="1"/>
</dbReference>
<dbReference type="SUPFAM" id="SSF52540">
    <property type="entry name" value="P-loop containing nucleoside triphosphate hydrolases"/>
    <property type="match status" value="1"/>
</dbReference>
<dbReference type="GO" id="GO:0009245">
    <property type="term" value="P:lipid A biosynthetic process"/>
    <property type="evidence" value="ECO:0007669"/>
    <property type="project" value="UniProtKB-UniRule"/>
</dbReference>
<sequence length="357" mass="39748">MDKRDADGIPFFVCVLRPLRLTEAQSMYRFDPTALWYGGQHTRQPLFWLLLPLSWLYAALMRLRWWAYRRGWFACERLPVPVIVVGNLTVGGTGKTPMVRYLVELLRSHGWRPAIITRGYGGRASDWPQVVTPDSDPEQVGDEPVLLARRAGCVVVAGPDRVAAGRLALKLSGCDIVVSDDGLQHQRLVRDLEIALIDGVRELGNGRCLPAGPLREPAERLQHVDLVLYKGGQRHGQRLLLQCGELVNLRNPAQQRPLADCSGQRVRAVAGIGHPDLFFAQLEAAGLVVEPWPYPDHHRYSAADCASWRGLPVVMTEKDAVKCAAFADADHWVLPVTAQLDPESDARLLAQLEALRF</sequence>
<dbReference type="NCBIfam" id="TIGR00682">
    <property type="entry name" value="lpxK"/>
    <property type="match status" value="1"/>
</dbReference>
<keyword evidence="11 13" id="KW-0443">Lipid metabolism</keyword>
<dbReference type="GO" id="GO:0009244">
    <property type="term" value="P:lipopolysaccharide core region biosynthetic process"/>
    <property type="evidence" value="ECO:0007669"/>
    <property type="project" value="TreeGrafter"/>
</dbReference>
<comment type="similarity">
    <text evidence="13">Belongs to the LpxK family.</text>
</comment>
<keyword evidence="14" id="KW-0812">Transmembrane</keyword>
<feature type="binding site" evidence="13">
    <location>
        <begin position="89"/>
        <end position="96"/>
    </location>
    <ligand>
        <name>ATP</name>
        <dbReference type="ChEBI" id="CHEBI:30616"/>
    </ligand>
</feature>
<dbReference type="GO" id="GO:0005524">
    <property type="term" value="F:ATP binding"/>
    <property type="evidence" value="ECO:0007669"/>
    <property type="project" value="UniProtKB-UniRule"/>
</dbReference>
<keyword evidence="8 13" id="KW-0547">Nucleotide-binding</keyword>
<keyword evidence="7 13" id="KW-0808">Transferase</keyword>
<dbReference type="GO" id="GO:0005886">
    <property type="term" value="C:plasma membrane"/>
    <property type="evidence" value="ECO:0007669"/>
    <property type="project" value="TreeGrafter"/>
</dbReference>
<evidence type="ECO:0000256" key="12">
    <source>
        <dbReference type="ARBA" id="ARBA00029757"/>
    </source>
</evidence>
<comment type="catalytic activity">
    <reaction evidence="13">
        <text>a lipid A disaccharide + ATP = a lipid IVA + ADP + H(+)</text>
        <dbReference type="Rhea" id="RHEA:67840"/>
        <dbReference type="ChEBI" id="CHEBI:15378"/>
        <dbReference type="ChEBI" id="CHEBI:30616"/>
        <dbReference type="ChEBI" id="CHEBI:176343"/>
        <dbReference type="ChEBI" id="CHEBI:176425"/>
        <dbReference type="ChEBI" id="CHEBI:456216"/>
        <dbReference type="EC" id="2.7.1.130"/>
    </reaction>
</comment>
<proteinExistence type="inferred from homology"/>
<evidence type="ECO:0000313" key="15">
    <source>
        <dbReference type="EMBL" id="SDY25272.1"/>
    </source>
</evidence>
<dbReference type="EMBL" id="FNOW01000042">
    <property type="protein sequence ID" value="SDY25272.1"/>
    <property type="molecule type" value="Genomic_DNA"/>
</dbReference>
<accession>A0A1H3ICM1</accession>
<evidence type="ECO:0000256" key="9">
    <source>
        <dbReference type="ARBA" id="ARBA00022777"/>
    </source>
</evidence>
<keyword evidence="14" id="KW-0472">Membrane</keyword>
<keyword evidence="16" id="KW-1185">Reference proteome</keyword>
<dbReference type="AlphaFoldDB" id="A0A1H3ICM1"/>
<evidence type="ECO:0000256" key="6">
    <source>
        <dbReference type="ARBA" id="ARBA00022556"/>
    </source>
</evidence>
<comment type="pathway">
    <text evidence="2 13">Glycolipid biosynthesis; lipid IV(A) biosynthesis; lipid IV(A) from (3R)-3-hydroxytetradecanoyl-[acyl-carrier-protein] and UDP-N-acetyl-alpha-D-glucosamine: step 6/6.</text>
</comment>
<dbReference type="EC" id="2.7.1.130" evidence="3 13"/>
<dbReference type="PANTHER" id="PTHR42724:SF1">
    <property type="entry name" value="TETRAACYLDISACCHARIDE 4'-KINASE, MITOCHONDRIAL-RELATED"/>
    <property type="match status" value="1"/>
</dbReference>